<evidence type="ECO:0000256" key="5">
    <source>
        <dbReference type="ARBA" id="ARBA00038359"/>
    </source>
</evidence>
<keyword evidence="2 7" id="KW-0812">Transmembrane</keyword>
<sequence length="394" mass="43369">MTMNAALEHPLLPRNGHGDSSRGQRALVATAVLTGISIVIVAMRLYTRIGLIKLSGREDWTILASLAFAITYLGLVIAQYHFGLGVHSDELPADTLQEQLKRLWVAIPMYNASLALTKISILFQYLRIFPSYRFRIICFIVMGVVILYSTWAIVSGFVNCVPVAKFWDRELPGTCLSFEAVWFFNASMNITTDLTLLVLPMPLISQLHLPKRQKFALLAVFALGGLVVITSILRLSSLRTVAKSNDTSWSNVAAAYWTAAECNVAIICACLPFLRPLISRIFPRFLSTGNGYNKYTRNNNPTRTTAAQASNVATTRGGALYSQDPEFGLLTIDVDGKGVEEDSTDSRRHSRGPRVASPVFGAGIEVCTEVIQEVSKYTPHGPERSASVRSSGYR</sequence>
<evidence type="ECO:0000259" key="8">
    <source>
        <dbReference type="Pfam" id="PF20684"/>
    </source>
</evidence>
<feature type="region of interest" description="Disordered" evidence="6">
    <location>
        <begin position="1"/>
        <end position="21"/>
    </location>
</feature>
<name>A0A0U5FUR5_ASPCI</name>
<dbReference type="PANTHER" id="PTHR33048">
    <property type="entry name" value="PTH11-LIKE INTEGRAL MEMBRANE PROTEIN (AFU_ORTHOLOGUE AFUA_5G11245)"/>
    <property type="match status" value="1"/>
</dbReference>
<evidence type="ECO:0000313" key="9">
    <source>
        <dbReference type="EMBL" id="CEL03179.1"/>
    </source>
</evidence>
<accession>A0A0U5FUR5</accession>
<dbReference type="STRING" id="454130.A0A0U5FUR5"/>
<keyword evidence="10" id="KW-1185">Reference proteome</keyword>
<evidence type="ECO:0000313" key="10">
    <source>
        <dbReference type="Proteomes" id="UP000054771"/>
    </source>
</evidence>
<evidence type="ECO:0000256" key="1">
    <source>
        <dbReference type="ARBA" id="ARBA00004141"/>
    </source>
</evidence>
<dbReference type="Pfam" id="PF20684">
    <property type="entry name" value="Fung_rhodopsin"/>
    <property type="match status" value="1"/>
</dbReference>
<dbReference type="OMA" id="RFRLACY"/>
<feature type="transmembrane region" description="Helical" evidence="7">
    <location>
        <begin position="102"/>
        <end position="124"/>
    </location>
</feature>
<organism evidence="9 10">
    <name type="scientific">Aspergillus calidoustus</name>
    <dbReference type="NCBI Taxonomy" id="454130"/>
    <lineage>
        <taxon>Eukaryota</taxon>
        <taxon>Fungi</taxon>
        <taxon>Dikarya</taxon>
        <taxon>Ascomycota</taxon>
        <taxon>Pezizomycotina</taxon>
        <taxon>Eurotiomycetes</taxon>
        <taxon>Eurotiomycetidae</taxon>
        <taxon>Eurotiales</taxon>
        <taxon>Aspergillaceae</taxon>
        <taxon>Aspergillus</taxon>
        <taxon>Aspergillus subgen. Nidulantes</taxon>
    </lineage>
</organism>
<evidence type="ECO:0000256" key="6">
    <source>
        <dbReference type="SAM" id="MobiDB-lite"/>
    </source>
</evidence>
<dbReference type="OrthoDB" id="444631at2759"/>
<feature type="transmembrane region" description="Helical" evidence="7">
    <location>
        <begin position="59"/>
        <end position="82"/>
    </location>
</feature>
<feature type="transmembrane region" description="Helical" evidence="7">
    <location>
        <begin position="215"/>
        <end position="235"/>
    </location>
</feature>
<evidence type="ECO:0000256" key="3">
    <source>
        <dbReference type="ARBA" id="ARBA00022989"/>
    </source>
</evidence>
<reference evidence="10" key="1">
    <citation type="journal article" date="2016" name="Genome Announc.">
        <title>Draft genome sequences of fungus Aspergillus calidoustus.</title>
        <authorList>
            <person name="Horn F."/>
            <person name="Linde J."/>
            <person name="Mattern D.J."/>
            <person name="Walther G."/>
            <person name="Guthke R."/>
            <person name="Scherlach K."/>
            <person name="Martin K."/>
            <person name="Brakhage A.A."/>
            <person name="Petzke L."/>
            <person name="Valiante V."/>
        </authorList>
    </citation>
    <scope>NUCLEOTIDE SEQUENCE [LARGE SCALE GENOMIC DNA]</scope>
    <source>
        <strain evidence="10">SF006504</strain>
    </source>
</reference>
<keyword evidence="3 7" id="KW-1133">Transmembrane helix</keyword>
<dbReference type="GO" id="GO:0016020">
    <property type="term" value="C:membrane"/>
    <property type="evidence" value="ECO:0007669"/>
    <property type="project" value="UniProtKB-SubCell"/>
</dbReference>
<dbReference type="AlphaFoldDB" id="A0A0U5FUR5"/>
<dbReference type="Proteomes" id="UP000054771">
    <property type="component" value="Unassembled WGS sequence"/>
</dbReference>
<proteinExistence type="inferred from homology"/>
<evidence type="ECO:0000256" key="7">
    <source>
        <dbReference type="SAM" id="Phobius"/>
    </source>
</evidence>
<dbReference type="InterPro" id="IPR049326">
    <property type="entry name" value="Rhodopsin_dom_fungi"/>
</dbReference>
<dbReference type="EMBL" id="CDMC01000003">
    <property type="protein sequence ID" value="CEL03179.1"/>
    <property type="molecule type" value="Genomic_DNA"/>
</dbReference>
<feature type="transmembrane region" description="Helical" evidence="7">
    <location>
        <begin position="136"/>
        <end position="158"/>
    </location>
</feature>
<comment type="subcellular location">
    <subcellularLocation>
        <location evidence="1">Membrane</location>
        <topology evidence="1">Multi-pass membrane protein</topology>
    </subcellularLocation>
</comment>
<feature type="transmembrane region" description="Helical" evidence="7">
    <location>
        <begin position="26"/>
        <end position="47"/>
    </location>
</feature>
<protein>
    <submittedName>
        <fullName evidence="9">Putative PTH11-like integral membrane protein (AFU_orthologue AFUA_5G11245)</fullName>
    </submittedName>
</protein>
<dbReference type="PANTHER" id="PTHR33048:SF47">
    <property type="entry name" value="INTEGRAL MEMBRANE PROTEIN-RELATED"/>
    <property type="match status" value="1"/>
</dbReference>
<keyword evidence="4 7" id="KW-0472">Membrane</keyword>
<comment type="similarity">
    <text evidence="5">Belongs to the SAT4 family.</text>
</comment>
<evidence type="ECO:0000256" key="2">
    <source>
        <dbReference type="ARBA" id="ARBA00022692"/>
    </source>
</evidence>
<feature type="domain" description="Rhodopsin" evidence="8">
    <location>
        <begin position="43"/>
        <end position="280"/>
    </location>
</feature>
<dbReference type="InterPro" id="IPR052337">
    <property type="entry name" value="SAT4-like"/>
</dbReference>
<feature type="transmembrane region" description="Helical" evidence="7">
    <location>
        <begin position="180"/>
        <end position="203"/>
    </location>
</feature>
<gene>
    <name evidence="9" type="ORF">ASPCAL04336</name>
</gene>
<feature type="transmembrane region" description="Helical" evidence="7">
    <location>
        <begin position="255"/>
        <end position="274"/>
    </location>
</feature>
<evidence type="ECO:0000256" key="4">
    <source>
        <dbReference type="ARBA" id="ARBA00023136"/>
    </source>
</evidence>